<dbReference type="Proteomes" id="UP000292039">
    <property type="component" value="Unassembled WGS sequence"/>
</dbReference>
<protein>
    <submittedName>
        <fullName evidence="1">Uncharacterized protein</fullName>
    </submittedName>
</protein>
<sequence length="140" mass="15691">MNIATSTSQSSPQIGMPPALIDGVSQQKINAAVREHVAKRKAKPTVPLADYEALEKRLKHTQSRLLSALDQMKLAKDMFRQSAILFQNIHDGLKQQSRIQAVLQNTIADAMILADLGIRESYCWQTTMESERNWLAEETA</sequence>
<organism evidence="1 2">
    <name type="scientific">Kerstersia gyiorum</name>
    <dbReference type="NCBI Taxonomy" id="206506"/>
    <lineage>
        <taxon>Bacteria</taxon>
        <taxon>Pseudomonadati</taxon>
        <taxon>Pseudomonadota</taxon>
        <taxon>Betaproteobacteria</taxon>
        <taxon>Burkholderiales</taxon>
        <taxon>Alcaligenaceae</taxon>
        <taxon>Kerstersia</taxon>
    </lineage>
</organism>
<gene>
    <name evidence="1" type="ORF">EV679_0336</name>
</gene>
<dbReference type="RefSeq" id="WP_130486387.1">
    <property type="nucleotide sequence ID" value="NZ_CBCSEB010000003.1"/>
</dbReference>
<dbReference type="EMBL" id="SGWZ01000001">
    <property type="protein sequence ID" value="RZS73148.1"/>
    <property type="molecule type" value="Genomic_DNA"/>
</dbReference>
<comment type="caution">
    <text evidence="1">The sequence shown here is derived from an EMBL/GenBank/DDBJ whole genome shotgun (WGS) entry which is preliminary data.</text>
</comment>
<proteinExistence type="predicted"/>
<name>A0A4Q7MVV3_9BURK</name>
<evidence type="ECO:0000313" key="2">
    <source>
        <dbReference type="Proteomes" id="UP000292039"/>
    </source>
</evidence>
<reference evidence="1 2" key="1">
    <citation type="submission" date="2019-02" db="EMBL/GenBank/DDBJ databases">
        <title>Genomic Encyclopedia of Type Strains, Phase IV (KMG-IV): sequencing the most valuable type-strain genomes for metagenomic binning, comparative biology and taxonomic classification.</title>
        <authorList>
            <person name="Goeker M."/>
        </authorList>
    </citation>
    <scope>NUCLEOTIDE SEQUENCE [LARGE SCALE GENOMIC DNA]</scope>
    <source>
        <strain evidence="1 2">DSM 16618</strain>
    </source>
</reference>
<dbReference type="AlphaFoldDB" id="A0A4Q7MVV3"/>
<accession>A0A4Q7MVV3</accession>
<evidence type="ECO:0000313" key="1">
    <source>
        <dbReference type="EMBL" id="RZS73148.1"/>
    </source>
</evidence>